<dbReference type="Proteomes" id="UP000002489">
    <property type="component" value="Unassembled WGS sequence"/>
</dbReference>
<organism evidence="1 2">
    <name type="scientific">Fusarium oxysporum (strain Fo5176)</name>
    <name type="common">Fusarium vascular wilt</name>
    <dbReference type="NCBI Taxonomy" id="660025"/>
    <lineage>
        <taxon>Eukaryota</taxon>
        <taxon>Fungi</taxon>
        <taxon>Dikarya</taxon>
        <taxon>Ascomycota</taxon>
        <taxon>Pezizomycotina</taxon>
        <taxon>Sordariomycetes</taxon>
        <taxon>Hypocreomycetidae</taxon>
        <taxon>Hypocreales</taxon>
        <taxon>Nectriaceae</taxon>
        <taxon>Fusarium</taxon>
        <taxon>Fusarium oxysporum species complex</taxon>
    </lineage>
</organism>
<proteinExistence type="predicted"/>
<reference evidence="1" key="2">
    <citation type="submission" date="2025-08" db="UniProtKB">
        <authorList>
            <consortium name="EnsemblFungi"/>
        </authorList>
    </citation>
    <scope>IDENTIFICATION</scope>
    <source>
        <strain evidence="1">4287 / CBS 123668 / FGSC 9935 / NRRL 34936</strain>
    </source>
</reference>
<accession>A0A0D2XQL4</accession>
<reference evidence="2" key="1">
    <citation type="journal article" date="2012" name="Mol. Plant Microbe Interact.">
        <title>A highly conserved effector in Fusarium oxysporum is required for full virulence on Arabidopsis.</title>
        <authorList>
            <person name="Thatcher L.F."/>
            <person name="Gardiner D.M."/>
            <person name="Kazan K."/>
            <person name="Manners J."/>
        </authorList>
    </citation>
    <scope>NUCLEOTIDE SEQUENCE [LARGE SCALE GENOMIC DNA]</scope>
    <source>
        <strain evidence="2">Fo5176</strain>
    </source>
</reference>
<evidence type="ECO:0000313" key="1">
    <source>
        <dbReference type="EnsemblFungi" id="FOXG_06262P0"/>
    </source>
</evidence>
<name>A0A0D2XQL4_FUSOF</name>
<dbReference type="AlphaFoldDB" id="A0A0D2XQL4"/>
<evidence type="ECO:0000313" key="2">
    <source>
        <dbReference type="Proteomes" id="UP000002489"/>
    </source>
</evidence>
<protein>
    <submittedName>
        <fullName evidence="1">Uncharacterized protein</fullName>
    </submittedName>
</protein>
<dbReference type="EnsemblFungi" id="FOXG_06262T0">
    <property type="protein sequence ID" value="FOXG_06262P0"/>
    <property type="gene ID" value="FOXG_06262"/>
</dbReference>
<sequence length="130" mass="15726">MNLSKPIRSRPRSLLFHSLQCLDRHLRNRTKLHHDHSLHSLRRLLQHKTHQHRRRSLQLQPQYNSIFNTDPRFNYRSRRSNPSLNLNPKINHHFSSSHLKFNNPSLKHSSRFNNKLHLLLKHSPHRFSGH</sequence>